<comment type="caution">
    <text evidence="3">The sequence shown here is derived from an EMBL/GenBank/DDBJ whole genome shotgun (WGS) entry which is preliminary data.</text>
</comment>
<evidence type="ECO:0000313" key="5">
    <source>
        <dbReference type="EMBL" id="KAG2962402.1"/>
    </source>
</evidence>
<protein>
    <submittedName>
        <fullName evidence="3">Uncharacterized protein</fullName>
    </submittedName>
</protein>
<dbReference type="PANTHER" id="PTHR40866">
    <property type="entry name" value="BED-TYPE DOMAIN-CONTAINING PROTEIN"/>
    <property type="match status" value="1"/>
</dbReference>
<dbReference type="AlphaFoldDB" id="A0A8T1APJ0"/>
<dbReference type="SUPFAM" id="SSF53098">
    <property type="entry name" value="Ribonuclease H-like"/>
    <property type="match status" value="1"/>
</dbReference>
<dbReference type="EMBL" id="RCMK01001498">
    <property type="protein sequence ID" value="KAG2893162.1"/>
    <property type="molecule type" value="Genomic_DNA"/>
</dbReference>
<name>A0A8T1APJ0_9STRA</name>
<feature type="coiled-coil region" evidence="1">
    <location>
        <begin position="252"/>
        <end position="279"/>
    </location>
</feature>
<gene>
    <name evidence="2" type="ORF">PC113_g21578</name>
    <name evidence="3" type="ORF">PC115_g21362</name>
    <name evidence="4" type="ORF">PC117_g23849</name>
    <name evidence="5" type="ORF">PC118_g21442</name>
</gene>
<dbReference type="PANTHER" id="PTHR40866:SF1">
    <property type="entry name" value="BED-TYPE DOMAIN-CONTAINING PROTEIN"/>
    <property type="match status" value="1"/>
</dbReference>
<dbReference type="EMBL" id="RCML01001464">
    <property type="protein sequence ID" value="KAG2962402.1"/>
    <property type="molecule type" value="Genomic_DNA"/>
</dbReference>
<dbReference type="VEuPathDB" id="FungiDB:PC110_g4355"/>
<dbReference type="VEuPathDB" id="FungiDB:PC110_g4356"/>
<evidence type="ECO:0000313" key="4">
    <source>
        <dbReference type="EMBL" id="KAG2893162.1"/>
    </source>
</evidence>
<dbReference type="Proteomes" id="UP000735874">
    <property type="component" value="Unassembled WGS sequence"/>
</dbReference>
<proteinExistence type="predicted"/>
<evidence type="ECO:0000313" key="6">
    <source>
        <dbReference type="Proteomes" id="UP000774804"/>
    </source>
</evidence>
<accession>A0A8T1APJ0</accession>
<dbReference type="InterPro" id="IPR012337">
    <property type="entry name" value="RNaseH-like_sf"/>
</dbReference>
<organism evidence="3 6">
    <name type="scientific">Phytophthora cactorum</name>
    <dbReference type="NCBI Taxonomy" id="29920"/>
    <lineage>
        <taxon>Eukaryota</taxon>
        <taxon>Sar</taxon>
        <taxon>Stramenopiles</taxon>
        <taxon>Oomycota</taxon>
        <taxon>Peronosporomycetes</taxon>
        <taxon>Peronosporales</taxon>
        <taxon>Peronosporaceae</taxon>
        <taxon>Phytophthora</taxon>
    </lineage>
</organism>
<dbReference type="Proteomes" id="UP000774804">
    <property type="component" value="Unassembled WGS sequence"/>
</dbReference>
<reference evidence="3" key="1">
    <citation type="submission" date="2018-10" db="EMBL/GenBank/DDBJ databases">
        <title>Effector identification in a new, highly contiguous assembly of the strawberry crown rot pathogen Phytophthora cactorum.</title>
        <authorList>
            <person name="Armitage A.D."/>
            <person name="Nellist C.F."/>
            <person name="Bates H."/>
            <person name="Vickerstaff R.J."/>
            <person name="Harrison R.J."/>
        </authorList>
    </citation>
    <scope>NUCLEOTIDE SEQUENCE</scope>
    <source>
        <strain evidence="2">15-7</strain>
        <strain evidence="3">4032</strain>
        <strain evidence="4">4040</strain>
        <strain evidence="5">P415</strain>
    </source>
</reference>
<evidence type="ECO:0000313" key="3">
    <source>
        <dbReference type="EMBL" id="KAG2884347.1"/>
    </source>
</evidence>
<dbReference type="Proteomes" id="UP000697107">
    <property type="component" value="Unassembled WGS sequence"/>
</dbReference>
<sequence>MAFVPRPARPTFTSAQVTGFYFQPCRDDNDEVILEYFRCRCGTVRKQTRRNGLTNLMQHVRREHPNFEAEMLEATTAETGSLLKYVRRTSHTLYGWLLWTIMRNLPLSFCENRTTRRYTTLDPICVETLRATMEGVVLAVERSIASEMPDIFGLILDGWTHLSEHYLAVFACYEVNGKVKTPLLCMASLLNEPDDDLSAVAHMEFLANMLPRDFGKQLQQCVFIVGDNCSVNRRLATLVNGPLVGCASHRLNLAVQQQLEDHEDNLAEVQALMIKLRTLTQSAKLRLKTALRPVIRQETRWSSTFMMLQRYFQLLEHLDKEDDDIADLLTSPACNRRLRALHQELKDVESVSKALQGTDVDLLDAREWFDGLSIRPRADIIHSPDFESGCVRVLRGKTARLTRAEKAALRPFANGAPPGPPADGEDEGFFVERLEKRRKLAVEEQQYALLRSISPTSNMVERFLSLARVTFGHERNSLHPVTLEQILCLRQNSSYWDVRTVNSVRR</sequence>
<dbReference type="EMBL" id="RCMI01001503">
    <property type="protein sequence ID" value="KAG2884347.1"/>
    <property type="molecule type" value="Genomic_DNA"/>
</dbReference>
<evidence type="ECO:0000313" key="2">
    <source>
        <dbReference type="EMBL" id="KAG2827701.1"/>
    </source>
</evidence>
<dbReference type="EMBL" id="RCMG01001425">
    <property type="protein sequence ID" value="KAG2827701.1"/>
    <property type="molecule type" value="Genomic_DNA"/>
</dbReference>
<evidence type="ECO:0000256" key="1">
    <source>
        <dbReference type="SAM" id="Coils"/>
    </source>
</evidence>
<dbReference type="Proteomes" id="UP000736787">
    <property type="component" value="Unassembled WGS sequence"/>
</dbReference>
<keyword evidence="1" id="KW-0175">Coiled coil</keyword>